<comment type="caution">
    <text evidence="3">The sequence shown here is derived from an EMBL/GenBank/DDBJ whole genome shotgun (WGS) entry which is preliminary data.</text>
</comment>
<evidence type="ECO:0000259" key="2">
    <source>
        <dbReference type="Pfam" id="PF09588"/>
    </source>
</evidence>
<dbReference type="InterPro" id="IPR011335">
    <property type="entry name" value="Restrct_endonuc-II-like"/>
</dbReference>
<keyword evidence="1" id="KW-0472">Membrane</keyword>
<name>A0A9W7CEC1_9STRA</name>
<keyword evidence="4" id="KW-1185">Reference proteome</keyword>
<sequence length="427" mass="47196">MDTEHITLIGATPTIDLAVFDRVAWLLPSAAPKLRSPIFHKVRRVRNRQGLFLRGAMGLNCRSFVLLLFLGCAILEAVCAFGVPNVGWRAVTDAQLSELENYSALPERVGSTSALGKMDVRRFKQSSWQWRAMHEGRITTSKAAAAAGLLEPAAAKVLDIPNSLFGHGKALAARDKLKGVGRLGEERFGELLGEREKLEVLDVVEGKPFYPHIGAVRMAWGNTQENTAIAVACDHFAKTGGRVEEVGLCLTEGDDGLFGASPDGLVRDGGGGVWALEVKNHCPFAEGRGAKAKKLERSERYIVRDRPAPESIMPWVIPQLMLESYAVGEECRGAVLVRLTATMGASILRVKRDDEYIFELLKWLRLFNERFLSDEEPGVDFFSSLPGHSEFVQRTSELANRDNVEMVEYVESRAVRRPGERNEPLIL</sequence>
<keyword evidence="1" id="KW-0812">Transmembrane</keyword>
<reference evidence="4" key="1">
    <citation type="journal article" date="2023" name="Commun. Biol.">
        <title>Genome analysis of Parmales, the sister group of diatoms, reveals the evolutionary specialization of diatoms from phago-mixotrophs to photoautotrophs.</title>
        <authorList>
            <person name="Ban H."/>
            <person name="Sato S."/>
            <person name="Yoshikawa S."/>
            <person name="Yamada K."/>
            <person name="Nakamura Y."/>
            <person name="Ichinomiya M."/>
            <person name="Sato N."/>
            <person name="Blanc-Mathieu R."/>
            <person name="Endo H."/>
            <person name="Kuwata A."/>
            <person name="Ogata H."/>
        </authorList>
    </citation>
    <scope>NUCLEOTIDE SEQUENCE [LARGE SCALE GENOMIC DNA]</scope>
    <source>
        <strain evidence="4">NIES 3700</strain>
    </source>
</reference>
<feature type="transmembrane region" description="Helical" evidence="1">
    <location>
        <begin position="64"/>
        <end position="83"/>
    </location>
</feature>
<dbReference type="PANTHER" id="PTHR46609">
    <property type="entry name" value="EXONUCLEASE, PHAGE-TYPE/RECB, C-TERMINAL DOMAIN-CONTAINING PROTEIN"/>
    <property type="match status" value="1"/>
</dbReference>
<organism evidence="3 4">
    <name type="scientific">Triparma laevis f. longispina</name>
    <dbReference type="NCBI Taxonomy" id="1714387"/>
    <lineage>
        <taxon>Eukaryota</taxon>
        <taxon>Sar</taxon>
        <taxon>Stramenopiles</taxon>
        <taxon>Ochrophyta</taxon>
        <taxon>Bolidophyceae</taxon>
        <taxon>Parmales</taxon>
        <taxon>Triparmaceae</taxon>
        <taxon>Triparma</taxon>
    </lineage>
</organism>
<dbReference type="OrthoDB" id="535128at2759"/>
<dbReference type="Gene3D" id="3.90.320.10">
    <property type="match status" value="1"/>
</dbReference>
<dbReference type="InterPro" id="IPR011604">
    <property type="entry name" value="PDDEXK-like_dom_sf"/>
</dbReference>
<dbReference type="GO" id="GO:0006281">
    <property type="term" value="P:DNA repair"/>
    <property type="evidence" value="ECO:0007669"/>
    <property type="project" value="UniProtKB-ARBA"/>
</dbReference>
<dbReference type="AlphaFoldDB" id="A0A9W7CEC1"/>
<dbReference type="Proteomes" id="UP001165122">
    <property type="component" value="Unassembled WGS sequence"/>
</dbReference>
<evidence type="ECO:0000313" key="3">
    <source>
        <dbReference type="EMBL" id="GMI06747.1"/>
    </source>
</evidence>
<dbReference type="InterPro" id="IPR019080">
    <property type="entry name" value="YqaJ_viral_recombinase"/>
</dbReference>
<accession>A0A9W7CEC1</accession>
<proteinExistence type="predicted"/>
<keyword evidence="1" id="KW-1133">Transmembrane helix</keyword>
<dbReference type="PANTHER" id="PTHR46609:SF6">
    <property type="entry name" value="EXONUCLEASE, PHAGE-TYPE_RECB, C-TERMINAL DOMAIN-CONTAINING PROTEIN-RELATED"/>
    <property type="match status" value="1"/>
</dbReference>
<dbReference type="InterPro" id="IPR051703">
    <property type="entry name" value="NF-kappa-B_Signaling_Reg"/>
</dbReference>
<dbReference type="Pfam" id="PF09588">
    <property type="entry name" value="YqaJ"/>
    <property type="match status" value="1"/>
</dbReference>
<gene>
    <name evidence="3" type="ORF">TrLO_g8044</name>
</gene>
<dbReference type="EMBL" id="BRXW01000104">
    <property type="protein sequence ID" value="GMI06747.1"/>
    <property type="molecule type" value="Genomic_DNA"/>
</dbReference>
<feature type="domain" description="YqaJ viral recombinase" evidence="2">
    <location>
        <begin position="129"/>
        <end position="282"/>
    </location>
</feature>
<dbReference type="SUPFAM" id="SSF52980">
    <property type="entry name" value="Restriction endonuclease-like"/>
    <property type="match status" value="1"/>
</dbReference>
<protein>
    <recommendedName>
        <fullName evidence="2">YqaJ viral recombinase domain-containing protein</fullName>
    </recommendedName>
</protein>
<evidence type="ECO:0000256" key="1">
    <source>
        <dbReference type="SAM" id="Phobius"/>
    </source>
</evidence>
<evidence type="ECO:0000313" key="4">
    <source>
        <dbReference type="Proteomes" id="UP001165122"/>
    </source>
</evidence>